<organism evidence="8 9">
    <name type="scientific">Lithospermum erythrorhizon</name>
    <name type="common">Purple gromwell</name>
    <name type="synonym">Lithospermum officinale var. erythrorhizon</name>
    <dbReference type="NCBI Taxonomy" id="34254"/>
    <lineage>
        <taxon>Eukaryota</taxon>
        <taxon>Viridiplantae</taxon>
        <taxon>Streptophyta</taxon>
        <taxon>Embryophyta</taxon>
        <taxon>Tracheophyta</taxon>
        <taxon>Spermatophyta</taxon>
        <taxon>Magnoliopsida</taxon>
        <taxon>eudicotyledons</taxon>
        <taxon>Gunneridae</taxon>
        <taxon>Pentapetalae</taxon>
        <taxon>asterids</taxon>
        <taxon>lamiids</taxon>
        <taxon>Boraginales</taxon>
        <taxon>Boraginaceae</taxon>
        <taxon>Boraginoideae</taxon>
        <taxon>Lithospermeae</taxon>
        <taxon>Lithospermum</taxon>
    </lineage>
</organism>
<evidence type="ECO:0000256" key="3">
    <source>
        <dbReference type="ARBA" id="ARBA00023163"/>
    </source>
</evidence>
<dbReference type="InterPro" id="IPR011598">
    <property type="entry name" value="bHLH_dom"/>
</dbReference>
<dbReference type="SUPFAM" id="SSF47459">
    <property type="entry name" value="HLH, helix-loop-helix DNA-binding domain"/>
    <property type="match status" value="1"/>
</dbReference>
<dbReference type="AlphaFoldDB" id="A0AAV3RYX5"/>
<name>A0AAV3RYX5_LITER</name>
<sequence length="225" mass="25323">MSLSDENSGWVFDLSLIDNLAEFNWPQNAFPDPVPTTLSSELGDSFGASDEKNDCGSRKRARGVASESKAFKEKLRRGKLNDRFQELSVVLEPGRPPKTDKAAILSNAMRMVIQLREEAQKLQESSENLQKKVHELKAEKNELRDEKHKLKAEKEKLDEQVRTLSSQKSFMPYPMAMPAPFPPQQQVGSSKLVPIMSYPGVPMWQFMPQGAVDTSEDHVLRPPVA</sequence>
<dbReference type="InterPro" id="IPR036638">
    <property type="entry name" value="HLH_DNA-bd_sf"/>
</dbReference>
<evidence type="ECO:0000256" key="5">
    <source>
        <dbReference type="SAM" id="Coils"/>
    </source>
</evidence>
<keyword evidence="3" id="KW-0804">Transcription</keyword>
<dbReference type="GO" id="GO:0046983">
    <property type="term" value="F:protein dimerization activity"/>
    <property type="evidence" value="ECO:0007669"/>
    <property type="project" value="InterPro"/>
</dbReference>
<reference evidence="8 9" key="1">
    <citation type="submission" date="2024-01" db="EMBL/GenBank/DDBJ databases">
        <title>The complete chloroplast genome sequence of Lithospermum erythrorhizon: insights into the phylogenetic relationship among Boraginaceae species and the maternal lineages of purple gromwells.</title>
        <authorList>
            <person name="Okada T."/>
            <person name="Watanabe K."/>
        </authorList>
    </citation>
    <scope>NUCLEOTIDE SEQUENCE [LARGE SCALE GENOMIC DNA]</scope>
</reference>
<feature type="domain" description="BHLH" evidence="7">
    <location>
        <begin position="64"/>
        <end position="115"/>
    </location>
</feature>
<dbReference type="Pfam" id="PF00010">
    <property type="entry name" value="HLH"/>
    <property type="match status" value="1"/>
</dbReference>
<evidence type="ECO:0000313" key="8">
    <source>
        <dbReference type="EMBL" id="GAA0184841.1"/>
    </source>
</evidence>
<evidence type="ECO:0000256" key="1">
    <source>
        <dbReference type="ARBA" id="ARBA00004123"/>
    </source>
</evidence>
<dbReference type="Gene3D" id="4.10.280.10">
    <property type="entry name" value="Helix-loop-helix DNA-binding domain"/>
    <property type="match status" value="1"/>
</dbReference>
<dbReference type="GO" id="GO:0006879">
    <property type="term" value="P:intracellular iron ion homeostasis"/>
    <property type="evidence" value="ECO:0007669"/>
    <property type="project" value="InterPro"/>
</dbReference>
<comment type="caution">
    <text evidence="8">The sequence shown here is derived from an EMBL/GenBank/DDBJ whole genome shotgun (WGS) entry which is preliminary data.</text>
</comment>
<proteinExistence type="predicted"/>
<dbReference type="PANTHER" id="PTHR46133">
    <property type="entry name" value="BHLH TRANSCRIPTION FACTOR"/>
    <property type="match status" value="1"/>
</dbReference>
<evidence type="ECO:0000256" key="2">
    <source>
        <dbReference type="ARBA" id="ARBA00023015"/>
    </source>
</evidence>
<keyword evidence="9" id="KW-1185">Reference proteome</keyword>
<dbReference type="SMART" id="SM00353">
    <property type="entry name" value="HLH"/>
    <property type="match status" value="1"/>
</dbReference>
<protein>
    <submittedName>
        <fullName evidence="8">Basic helix-loop-helix transcription factor</fullName>
    </submittedName>
</protein>
<dbReference type="GO" id="GO:0003700">
    <property type="term" value="F:DNA-binding transcription factor activity"/>
    <property type="evidence" value="ECO:0007669"/>
    <property type="project" value="InterPro"/>
</dbReference>
<keyword evidence="4" id="KW-0539">Nucleus</keyword>
<dbReference type="PROSITE" id="PS50888">
    <property type="entry name" value="BHLH"/>
    <property type="match status" value="1"/>
</dbReference>
<dbReference type="CDD" id="cd11446">
    <property type="entry name" value="bHLH_AtILR3_like"/>
    <property type="match status" value="1"/>
</dbReference>
<dbReference type="InterPro" id="IPR044818">
    <property type="entry name" value="ILR3-like"/>
</dbReference>
<evidence type="ECO:0000256" key="6">
    <source>
        <dbReference type="SAM" id="MobiDB-lite"/>
    </source>
</evidence>
<dbReference type="EMBL" id="BAABME010012213">
    <property type="protein sequence ID" value="GAA0184841.1"/>
    <property type="molecule type" value="Genomic_DNA"/>
</dbReference>
<comment type="subcellular location">
    <subcellularLocation>
        <location evidence="1">Nucleus</location>
    </subcellularLocation>
</comment>
<accession>A0AAV3RYX5</accession>
<gene>
    <name evidence="8" type="ORF">LIER_32129</name>
</gene>
<keyword evidence="2" id="KW-0805">Transcription regulation</keyword>
<feature type="region of interest" description="Disordered" evidence="6">
    <location>
        <begin position="32"/>
        <end position="70"/>
    </location>
</feature>
<dbReference type="GO" id="GO:0005634">
    <property type="term" value="C:nucleus"/>
    <property type="evidence" value="ECO:0007669"/>
    <property type="project" value="UniProtKB-SubCell"/>
</dbReference>
<feature type="coiled-coil region" evidence="5">
    <location>
        <begin position="105"/>
        <end position="167"/>
    </location>
</feature>
<dbReference type="PANTHER" id="PTHR46133:SF23">
    <property type="entry name" value="TRANSCRIPTION FACTOR ILR3-LIKE"/>
    <property type="match status" value="1"/>
</dbReference>
<evidence type="ECO:0000313" key="9">
    <source>
        <dbReference type="Proteomes" id="UP001454036"/>
    </source>
</evidence>
<keyword evidence="5" id="KW-0175">Coiled coil</keyword>
<evidence type="ECO:0000259" key="7">
    <source>
        <dbReference type="PROSITE" id="PS50888"/>
    </source>
</evidence>
<evidence type="ECO:0000256" key="4">
    <source>
        <dbReference type="ARBA" id="ARBA00023242"/>
    </source>
</evidence>
<dbReference type="Proteomes" id="UP001454036">
    <property type="component" value="Unassembled WGS sequence"/>
</dbReference>